<evidence type="ECO:0000256" key="1">
    <source>
        <dbReference type="SAM" id="Phobius"/>
    </source>
</evidence>
<gene>
    <name evidence="2" type="ORF">PARMNEM_LOCUS12678</name>
</gene>
<keyword evidence="1" id="KW-0472">Membrane</keyword>
<evidence type="ECO:0000313" key="2">
    <source>
        <dbReference type="EMBL" id="CAK1592797.1"/>
    </source>
</evidence>
<keyword evidence="1" id="KW-0812">Transmembrane</keyword>
<dbReference type="Proteomes" id="UP001314205">
    <property type="component" value="Unassembled WGS sequence"/>
</dbReference>
<reference evidence="2 3" key="1">
    <citation type="submission" date="2023-11" db="EMBL/GenBank/DDBJ databases">
        <authorList>
            <person name="Hedman E."/>
            <person name="Englund M."/>
            <person name="Stromberg M."/>
            <person name="Nyberg Akerstrom W."/>
            <person name="Nylinder S."/>
            <person name="Jareborg N."/>
            <person name="Kallberg Y."/>
            <person name="Kronander E."/>
        </authorList>
    </citation>
    <scope>NUCLEOTIDE SEQUENCE [LARGE SCALE GENOMIC DNA]</scope>
</reference>
<proteinExistence type="predicted"/>
<dbReference type="EMBL" id="CAVLGL010000088">
    <property type="protein sequence ID" value="CAK1592797.1"/>
    <property type="molecule type" value="Genomic_DNA"/>
</dbReference>
<organism evidence="2 3">
    <name type="scientific">Parnassius mnemosyne</name>
    <name type="common">clouded apollo</name>
    <dbReference type="NCBI Taxonomy" id="213953"/>
    <lineage>
        <taxon>Eukaryota</taxon>
        <taxon>Metazoa</taxon>
        <taxon>Ecdysozoa</taxon>
        <taxon>Arthropoda</taxon>
        <taxon>Hexapoda</taxon>
        <taxon>Insecta</taxon>
        <taxon>Pterygota</taxon>
        <taxon>Neoptera</taxon>
        <taxon>Endopterygota</taxon>
        <taxon>Lepidoptera</taxon>
        <taxon>Glossata</taxon>
        <taxon>Ditrysia</taxon>
        <taxon>Papilionoidea</taxon>
        <taxon>Papilionidae</taxon>
        <taxon>Parnassiinae</taxon>
        <taxon>Parnassini</taxon>
        <taxon>Parnassius</taxon>
        <taxon>Driopa</taxon>
    </lineage>
</organism>
<comment type="caution">
    <text evidence="2">The sequence shown here is derived from an EMBL/GenBank/DDBJ whole genome shotgun (WGS) entry which is preliminary data.</text>
</comment>
<sequence length="83" mass="9580">MLEVVTSTVPVQEKKKLFIKNRSEYYVDMWRECKKRWMVFGVLISVALAVLCPHIGAPGGNYTACSLINNFRTHCTSFRHVIF</sequence>
<feature type="transmembrane region" description="Helical" evidence="1">
    <location>
        <begin position="37"/>
        <end position="56"/>
    </location>
</feature>
<keyword evidence="1" id="KW-1133">Transmembrane helix</keyword>
<dbReference type="AlphaFoldDB" id="A0AAV1LEY7"/>
<name>A0AAV1LEY7_9NEOP</name>
<accession>A0AAV1LEY7</accession>
<keyword evidence="3" id="KW-1185">Reference proteome</keyword>
<protein>
    <submittedName>
        <fullName evidence="2">Uncharacterized protein</fullName>
    </submittedName>
</protein>
<evidence type="ECO:0000313" key="3">
    <source>
        <dbReference type="Proteomes" id="UP001314205"/>
    </source>
</evidence>